<organism evidence="3 4">
    <name type="scientific">Sphingomonas guangdongensis</name>
    <dbReference type="NCBI Taxonomy" id="1141890"/>
    <lineage>
        <taxon>Bacteria</taxon>
        <taxon>Pseudomonadati</taxon>
        <taxon>Pseudomonadota</taxon>
        <taxon>Alphaproteobacteria</taxon>
        <taxon>Sphingomonadales</taxon>
        <taxon>Sphingomonadaceae</taxon>
        <taxon>Sphingomonas</taxon>
    </lineage>
</organism>
<protein>
    <submittedName>
        <fullName evidence="3">Dicarboxylate transport</fullName>
    </submittedName>
</protein>
<evidence type="ECO:0000256" key="2">
    <source>
        <dbReference type="SAM" id="Phobius"/>
    </source>
</evidence>
<dbReference type="OrthoDB" id="7597031at2"/>
<sequence>MSDAEQEGTARRRFRRRWRVLLILLLVFAGVLTALWSQRRPIARGFVDRELRARGVPARYTVADIGLSTQRLTGVVIGDPRAPDLVADWIEVQTEVGIGGLRLRGVRAGKVRLRARLVDGRVSLGAIDRLMGPPTGAPFTLPALDTDLHDVRVRLETPQGLIGLKLSGDGGLDNGFSGRIAAVSRRLAAGGCVLGAVSAALRLRIVSARPTIEGPVRARAIGCGEVAARDAGGHVVATLGPVLDRWDGRVRLAVGNVSHPAARSGPVIGRATFGGTARATAGELTLRAVNARGSGVGSGSASLSGRYRVGAIGAEFAGRVMAEDVSVAAGGLQQYRLVAAGTPLAPLAGRAIGAAARAARSFRAEAVVEAVIRDGGAALRVGSLDLASASGAAIHVAGAPLRFGAVEVGGMASVTGGDLPAFRIALRQDGRGALIGTATMAPYAADGARLALAPVRFAAIDGRITRVSTTASLSGPVPGGRIDGVTLPIEARWSGTRLLLNPACADVAWRRIVVSGLTLAGNRLRACPDGSALLALDDGVASGGVRLGAVRLSGQIGSTPLRLEAESAKMGWSGGRFALTGVRTLIGQPGRTTRIDARELAGQLTDGGAAGTFAEGGGQIGTVPLILSRAAGGWRFGGGRLELDGGLTLADAAAERRFEPLVSDDVALSLTGSRIDASASLRLPSKSAKVADVRLTHDLGVGQGGATMTVPGLTFGEQFQPNELTSLTYGVVAAVKGVVTGDARIEWSPTVVTSTGSFGTDGLDLAAAFGPVTGIKTRIAFTDLIGLVSAPGQVAIVATVNPGIAVENGTVRFQLIGDNRVRVQGAEWPFAGGALVLEPTLLDFNADRERRMTFRVARADAAAFLQQFDFDNLNATGTFDGVLPMIFDSRGGRIEDGRLAARGGGSIAYVGAVTEKDVGFWGNLAFQALKALNYRSLDITLDGPLAGEMVTAIRFSGVSQGAGTKSNFIIRRLARLPFVFNVTVRAPFRQLVDAVRSYYDPSRLIERNLPALLQERRRREAAPPPAGSPPIQPPESEKRP</sequence>
<keyword evidence="2" id="KW-1133">Transmembrane helix</keyword>
<keyword evidence="2" id="KW-0472">Membrane</keyword>
<dbReference type="AlphaFoldDB" id="A0A285QY77"/>
<feature type="region of interest" description="Disordered" evidence="1">
    <location>
        <begin position="1015"/>
        <end position="1040"/>
    </location>
</feature>
<name>A0A285QY77_9SPHN</name>
<proteinExistence type="predicted"/>
<gene>
    <name evidence="3" type="ORF">SAMN06297144_1890</name>
</gene>
<dbReference type="RefSeq" id="WP_097063767.1">
    <property type="nucleotide sequence ID" value="NZ_OBMI01000002.1"/>
</dbReference>
<evidence type="ECO:0000256" key="1">
    <source>
        <dbReference type="SAM" id="MobiDB-lite"/>
    </source>
</evidence>
<evidence type="ECO:0000313" key="3">
    <source>
        <dbReference type="EMBL" id="SOB86781.1"/>
    </source>
</evidence>
<keyword evidence="4" id="KW-1185">Reference proteome</keyword>
<keyword evidence="2" id="KW-0812">Transmembrane</keyword>
<dbReference type="InterPro" id="IPR021730">
    <property type="entry name" value="YdbH"/>
</dbReference>
<feature type="transmembrane region" description="Helical" evidence="2">
    <location>
        <begin position="20"/>
        <end position="37"/>
    </location>
</feature>
<evidence type="ECO:0000313" key="4">
    <source>
        <dbReference type="Proteomes" id="UP000219494"/>
    </source>
</evidence>
<feature type="compositionally biased region" description="Pro residues" evidence="1">
    <location>
        <begin position="1022"/>
        <end position="1033"/>
    </location>
</feature>
<dbReference type="Pfam" id="PF11739">
    <property type="entry name" value="YdbH-like"/>
    <property type="match status" value="1"/>
</dbReference>
<accession>A0A285QY77</accession>
<reference evidence="3 4" key="1">
    <citation type="submission" date="2017-07" db="EMBL/GenBank/DDBJ databases">
        <authorList>
            <person name="Sun Z.S."/>
            <person name="Albrecht U."/>
            <person name="Echele G."/>
            <person name="Lee C.C."/>
        </authorList>
    </citation>
    <scope>NUCLEOTIDE SEQUENCE [LARGE SCALE GENOMIC DNA]</scope>
    <source>
        <strain evidence="3 4">CGMCC 1.12672</strain>
    </source>
</reference>
<dbReference type="Proteomes" id="UP000219494">
    <property type="component" value="Unassembled WGS sequence"/>
</dbReference>
<dbReference type="EMBL" id="OBMI01000002">
    <property type="protein sequence ID" value="SOB86781.1"/>
    <property type="molecule type" value="Genomic_DNA"/>
</dbReference>